<dbReference type="Proteomes" id="UP000887116">
    <property type="component" value="Unassembled WGS sequence"/>
</dbReference>
<reference evidence="1" key="1">
    <citation type="submission" date="2020-07" db="EMBL/GenBank/DDBJ databases">
        <title>Multicomponent nature underlies the extraordinary mechanical properties of spider dragline silk.</title>
        <authorList>
            <person name="Kono N."/>
            <person name="Nakamura H."/>
            <person name="Mori M."/>
            <person name="Yoshida Y."/>
            <person name="Ohtoshi R."/>
            <person name="Malay A.D."/>
            <person name="Moran D.A.P."/>
            <person name="Tomita M."/>
            <person name="Numata K."/>
            <person name="Arakawa K."/>
        </authorList>
    </citation>
    <scope>NUCLEOTIDE SEQUENCE</scope>
</reference>
<protein>
    <submittedName>
        <fullName evidence="1">Uncharacterized protein</fullName>
    </submittedName>
</protein>
<name>A0A8X6F6W9_TRICU</name>
<proteinExistence type="predicted"/>
<organism evidence="1 2">
    <name type="scientific">Trichonephila clavata</name>
    <name type="common">Joro spider</name>
    <name type="synonym">Nephila clavata</name>
    <dbReference type="NCBI Taxonomy" id="2740835"/>
    <lineage>
        <taxon>Eukaryota</taxon>
        <taxon>Metazoa</taxon>
        <taxon>Ecdysozoa</taxon>
        <taxon>Arthropoda</taxon>
        <taxon>Chelicerata</taxon>
        <taxon>Arachnida</taxon>
        <taxon>Araneae</taxon>
        <taxon>Araneomorphae</taxon>
        <taxon>Entelegynae</taxon>
        <taxon>Araneoidea</taxon>
        <taxon>Nephilidae</taxon>
        <taxon>Trichonephila</taxon>
    </lineage>
</organism>
<gene>
    <name evidence="1" type="ORF">TNCT_56661</name>
</gene>
<sequence length="109" mass="12454">MTSHIMTNSSLLPKTWARGWNHLYAWEGWTDVQTIARQIDRASRDSCVATVTVSRSKPFLSFSENDGDARPPIKIFKGRATYCFSANADHSGFIYINFIIRSVVYKKTF</sequence>
<dbReference type="EMBL" id="BMAO01031147">
    <property type="protein sequence ID" value="GFQ72760.1"/>
    <property type="molecule type" value="Genomic_DNA"/>
</dbReference>
<accession>A0A8X6F6W9</accession>
<evidence type="ECO:0000313" key="2">
    <source>
        <dbReference type="Proteomes" id="UP000887116"/>
    </source>
</evidence>
<evidence type="ECO:0000313" key="1">
    <source>
        <dbReference type="EMBL" id="GFQ72760.1"/>
    </source>
</evidence>
<comment type="caution">
    <text evidence="1">The sequence shown here is derived from an EMBL/GenBank/DDBJ whole genome shotgun (WGS) entry which is preliminary data.</text>
</comment>
<dbReference type="AlphaFoldDB" id="A0A8X6F6W9"/>
<keyword evidence="2" id="KW-1185">Reference proteome</keyword>